<protein>
    <submittedName>
        <fullName evidence="3">Meiosis-specific nuclear structural protein</fullName>
    </submittedName>
</protein>
<reference evidence="3 4" key="1">
    <citation type="journal article" date="2023" name="Science">
        <title>Elucidation of the pathway for biosynthesis of saponin adjuvants from the soapbark tree.</title>
        <authorList>
            <person name="Reed J."/>
            <person name="Orme A."/>
            <person name="El-Demerdash A."/>
            <person name="Owen C."/>
            <person name="Martin L.B.B."/>
            <person name="Misra R.C."/>
            <person name="Kikuchi S."/>
            <person name="Rejzek M."/>
            <person name="Martin A.C."/>
            <person name="Harkess A."/>
            <person name="Leebens-Mack J."/>
            <person name="Louveau T."/>
            <person name="Stephenson M.J."/>
            <person name="Osbourn A."/>
        </authorList>
    </citation>
    <scope>NUCLEOTIDE SEQUENCE [LARGE SCALE GENOMIC DNA]</scope>
    <source>
        <strain evidence="3">S10</strain>
    </source>
</reference>
<evidence type="ECO:0000313" key="4">
    <source>
        <dbReference type="Proteomes" id="UP001163823"/>
    </source>
</evidence>
<comment type="caution">
    <text evidence="3">The sequence shown here is derived from an EMBL/GenBank/DDBJ whole genome shotgun (WGS) entry which is preliminary data.</text>
</comment>
<name>A0AAD7QHH5_QUISA</name>
<dbReference type="AlphaFoldDB" id="A0AAD7QHH5"/>
<evidence type="ECO:0000256" key="1">
    <source>
        <dbReference type="SAM" id="Coils"/>
    </source>
</evidence>
<feature type="compositionally biased region" description="Polar residues" evidence="2">
    <location>
        <begin position="359"/>
        <end position="368"/>
    </location>
</feature>
<evidence type="ECO:0000313" key="3">
    <source>
        <dbReference type="EMBL" id="KAJ7981395.1"/>
    </source>
</evidence>
<accession>A0AAD7QHH5</accession>
<feature type="compositionally biased region" description="Polar residues" evidence="2">
    <location>
        <begin position="255"/>
        <end position="276"/>
    </location>
</feature>
<feature type="region of interest" description="Disordered" evidence="2">
    <location>
        <begin position="325"/>
        <end position="372"/>
    </location>
</feature>
<organism evidence="3 4">
    <name type="scientific">Quillaja saponaria</name>
    <name type="common">Soap bark tree</name>
    <dbReference type="NCBI Taxonomy" id="32244"/>
    <lineage>
        <taxon>Eukaryota</taxon>
        <taxon>Viridiplantae</taxon>
        <taxon>Streptophyta</taxon>
        <taxon>Embryophyta</taxon>
        <taxon>Tracheophyta</taxon>
        <taxon>Spermatophyta</taxon>
        <taxon>Magnoliopsida</taxon>
        <taxon>eudicotyledons</taxon>
        <taxon>Gunneridae</taxon>
        <taxon>Pentapetalae</taxon>
        <taxon>rosids</taxon>
        <taxon>fabids</taxon>
        <taxon>Fabales</taxon>
        <taxon>Quillajaceae</taxon>
        <taxon>Quillaja</taxon>
    </lineage>
</organism>
<sequence>MSILQYPDATDTLELQIWNNAAFDNEDSEGFSAPMKNSWSNLHPVVESDCSKENLSPALVKSPISVKSSIPIKPLHPHGVIGNSRGKPLKHFNDGGGLIEPSSVKKGYEQEDEKVRDEKKIDAEIEEIEEEIKRLSSRLEALRLEKIEQRAKTTERRGRIVPAKFMESKQCVKVPDIAKKVEEPLSSSARSKINRRGLSLGPAEIFTGVRSRLQGKLETTPVQSIQNRRKSCFWKLQDIDEVKAIKERRQSLSLSPKSNKTIGKIQAQKQAATTGGSKRPVKKDGVLSLVQPKKLFRNGENSVSSKKPLRTGRVVASRYTQIANQPTGNSTAIDARKRSWPENDKEEIKRCDKRRASSVGKSRGNQGTEGRVKKKWEIPSEIVVYKGEEEKKSGSAIANMADVLPKIKTIRYANESPRDSGPAKRVAELIGKRSYFRPNVEEEPIVCQALCFAEEDPEEECLISNGISCNKSF</sequence>
<dbReference type="EMBL" id="JARAOO010000001">
    <property type="protein sequence ID" value="KAJ7981395.1"/>
    <property type="molecule type" value="Genomic_DNA"/>
</dbReference>
<feature type="region of interest" description="Disordered" evidence="2">
    <location>
        <begin position="255"/>
        <end position="282"/>
    </location>
</feature>
<dbReference type="PANTHER" id="PTHR36386:SF1">
    <property type="entry name" value="OS06G0683900 PROTEIN"/>
    <property type="match status" value="1"/>
</dbReference>
<keyword evidence="1" id="KW-0175">Coiled coil</keyword>
<dbReference type="KEGG" id="qsa:O6P43_000664"/>
<gene>
    <name evidence="3" type="ORF">O6P43_000664</name>
</gene>
<dbReference type="PANTHER" id="PTHR36386">
    <property type="entry name" value="OS06G0683900 PROTEIN"/>
    <property type="match status" value="1"/>
</dbReference>
<keyword evidence="4" id="KW-1185">Reference proteome</keyword>
<feature type="compositionally biased region" description="Basic and acidic residues" evidence="2">
    <location>
        <begin position="334"/>
        <end position="350"/>
    </location>
</feature>
<proteinExistence type="predicted"/>
<dbReference type="Proteomes" id="UP001163823">
    <property type="component" value="Chromosome 1"/>
</dbReference>
<evidence type="ECO:0000256" key="2">
    <source>
        <dbReference type="SAM" id="MobiDB-lite"/>
    </source>
</evidence>
<feature type="coiled-coil region" evidence="1">
    <location>
        <begin position="111"/>
        <end position="152"/>
    </location>
</feature>